<reference evidence="2" key="1">
    <citation type="thesis" date="2020" institute="Technische Universitat Dresden" country="Dresden, Germany">
        <title>The Agarolytic System of Microbulbifer elongatus PORT2, Isolated from Batu Karas, Pangandaran West Java Indonesia.</title>
        <authorList>
            <person name="Anggraeni S.R."/>
        </authorList>
    </citation>
    <scope>NUCLEOTIDE SEQUENCE</scope>
    <source>
        <strain evidence="2">PORT2</strain>
    </source>
</reference>
<organism evidence="2 3">
    <name type="scientific">Microbulbifer elongatus</name>
    <dbReference type="NCBI Taxonomy" id="86173"/>
    <lineage>
        <taxon>Bacteria</taxon>
        <taxon>Pseudomonadati</taxon>
        <taxon>Pseudomonadota</taxon>
        <taxon>Gammaproteobacteria</taxon>
        <taxon>Cellvibrionales</taxon>
        <taxon>Microbulbiferaceae</taxon>
        <taxon>Microbulbifer</taxon>
    </lineage>
</organism>
<accession>A0ABT1NVK8</accession>
<proteinExistence type="predicted"/>
<keyword evidence="3" id="KW-1185">Reference proteome</keyword>
<name>A0ABT1NVK8_9GAMM</name>
<evidence type="ECO:0000313" key="2">
    <source>
        <dbReference type="EMBL" id="MCQ3827923.1"/>
    </source>
</evidence>
<feature type="compositionally biased region" description="Polar residues" evidence="1">
    <location>
        <begin position="47"/>
        <end position="56"/>
    </location>
</feature>
<protein>
    <submittedName>
        <fullName evidence="2">Uncharacterized protein</fullName>
    </submittedName>
</protein>
<feature type="compositionally biased region" description="Low complexity" evidence="1">
    <location>
        <begin position="19"/>
        <end position="31"/>
    </location>
</feature>
<gene>
    <name evidence="2" type="ORF">HXX02_00540</name>
</gene>
<feature type="compositionally biased region" description="Low complexity" evidence="1">
    <location>
        <begin position="179"/>
        <end position="190"/>
    </location>
</feature>
<feature type="compositionally biased region" description="Basic residues" evidence="1">
    <location>
        <begin position="1"/>
        <end position="13"/>
    </location>
</feature>
<sequence length="315" mass="33770">MSGRKKNRKHRHGQSQPPHELLSELNSLHELLGSDMEADIPLLDQVASPNGGQKTTPPAPKPQEPRKAGGPQVHAPLAPPPPLEEADLPILFSPIDEELTDEFAPTLSDADRELLRPLQNLPRPEEAPAATLAPADQAPHPADAETSVPPRAEFQPGLFDAPRALDKATPPQENRQDLPAPSESPHASSSGKTQPPQENAPAPATSAGEKTHTTAPALARAASENPFLPPHIRARLTGGRIPKPETTPPAPEPQSHVEPPADDTPETGAEEAPDIRAQLIEQLMAEQLPELEQQLRANITALVYEIYPESGADRD</sequence>
<evidence type="ECO:0000256" key="1">
    <source>
        <dbReference type="SAM" id="MobiDB-lite"/>
    </source>
</evidence>
<dbReference type="Proteomes" id="UP001205566">
    <property type="component" value="Unassembled WGS sequence"/>
</dbReference>
<comment type="caution">
    <text evidence="2">The sequence shown here is derived from an EMBL/GenBank/DDBJ whole genome shotgun (WGS) entry which is preliminary data.</text>
</comment>
<evidence type="ECO:0000313" key="3">
    <source>
        <dbReference type="Proteomes" id="UP001205566"/>
    </source>
</evidence>
<feature type="compositionally biased region" description="Acidic residues" evidence="1">
    <location>
        <begin position="260"/>
        <end position="272"/>
    </location>
</feature>
<feature type="compositionally biased region" description="Low complexity" evidence="1">
    <location>
        <begin position="127"/>
        <end position="141"/>
    </location>
</feature>
<dbReference type="EMBL" id="JACASI010000008">
    <property type="protein sequence ID" value="MCQ3827923.1"/>
    <property type="molecule type" value="Genomic_DNA"/>
</dbReference>
<feature type="region of interest" description="Disordered" evidence="1">
    <location>
        <begin position="1"/>
        <end position="272"/>
    </location>
</feature>
<dbReference type="RefSeq" id="WP_255872851.1">
    <property type="nucleotide sequence ID" value="NZ_JACASI010000008.1"/>
</dbReference>